<dbReference type="Pfam" id="PF13456">
    <property type="entry name" value="RVT_3"/>
    <property type="match status" value="1"/>
</dbReference>
<dbReference type="Proteomes" id="UP001281410">
    <property type="component" value="Unassembled WGS sequence"/>
</dbReference>
<keyword evidence="3" id="KW-1185">Reference proteome</keyword>
<comment type="caution">
    <text evidence="2">The sequence shown here is derived from an EMBL/GenBank/DDBJ whole genome shotgun (WGS) entry which is preliminary data.</text>
</comment>
<gene>
    <name evidence="2" type="ORF">Dsin_022413</name>
</gene>
<organism evidence="2 3">
    <name type="scientific">Dipteronia sinensis</name>
    <dbReference type="NCBI Taxonomy" id="43782"/>
    <lineage>
        <taxon>Eukaryota</taxon>
        <taxon>Viridiplantae</taxon>
        <taxon>Streptophyta</taxon>
        <taxon>Embryophyta</taxon>
        <taxon>Tracheophyta</taxon>
        <taxon>Spermatophyta</taxon>
        <taxon>Magnoliopsida</taxon>
        <taxon>eudicotyledons</taxon>
        <taxon>Gunneridae</taxon>
        <taxon>Pentapetalae</taxon>
        <taxon>rosids</taxon>
        <taxon>malvids</taxon>
        <taxon>Sapindales</taxon>
        <taxon>Sapindaceae</taxon>
        <taxon>Hippocastanoideae</taxon>
        <taxon>Acereae</taxon>
        <taxon>Dipteronia</taxon>
    </lineage>
</organism>
<proteinExistence type="predicted"/>
<dbReference type="GO" id="GO:0004523">
    <property type="term" value="F:RNA-DNA hybrid ribonuclease activity"/>
    <property type="evidence" value="ECO:0007669"/>
    <property type="project" value="InterPro"/>
</dbReference>
<dbReference type="InterPro" id="IPR053151">
    <property type="entry name" value="RNase_H-like"/>
</dbReference>
<name>A0AAE0DZS0_9ROSI</name>
<evidence type="ECO:0000259" key="1">
    <source>
        <dbReference type="Pfam" id="PF13456"/>
    </source>
</evidence>
<evidence type="ECO:0000313" key="2">
    <source>
        <dbReference type="EMBL" id="KAK3198998.1"/>
    </source>
</evidence>
<reference evidence="2" key="1">
    <citation type="journal article" date="2023" name="Plant J.">
        <title>Genome sequences and population genomics provide insights into the demographic history, inbreeding, and mutation load of two 'living fossil' tree species of Dipteronia.</title>
        <authorList>
            <person name="Feng Y."/>
            <person name="Comes H.P."/>
            <person name="Chen J."/>
            <person name="Zhu S."/>
            <person name="Lu R."/>
            <person name="Zhang X."/>
            <person name="Li P."/>
            <person name="Qiu J."/>
            <person name="Olsen K.M."/>
            <person name="Qiu Y."/>
        </authorList>
    </citation>
    <scope>NUCLEOTIDE SEQUENCE</scope>
    <source>
        <strain evidence="2">NBL</strain>
    </source>
</reference>
<dbReference type="PANTHER" id="PTHR47723:SF21">
    <property type="entry name" value="POLYNUCLEOTIDYL TRANSFERASE, RIBONUCLEASE H-LIKE SUPERFAMILY PROTEIN"/>
    <property type="match status" value="1"/>
</dbReference>
<dbReference type="InterPro" id="IPR044730">
    <property type="entry name" value="RNase_H-like_dom_plant"/>
</dbReference>
<dbReference type="EMBL" id="JANJYJ010000007">
    <property type="protein sequence ID" value="KAK3198998.1"/>
    <property type="molecule type" value="Genomic_DNA"/>
</dbReference>
<dbReference type="AlphaFoldDB" id="A0AAE0DZS0"/>
<dbReference type="GO" id="GO:0003676">
    <property type="term" value="F:nucleic acid binding"/>
    <property type="evidence" value="ECO:0007669"/>
    <property type="project" value="InterPro"/>
</dbReference>
<dbReference type="InterPro" id="IPR036397">
    <property type="entry name" value="RNaseH_sf"/>
</dbReference>
<feature type="domain" description="RNase H type-1" evidence="1">
    <location>
        <begin position="45"/>
        <end position="152"/>
    </location>
</feature>
<protein>
    <recommendedName>
        <fullName evidence="1">RNase H type-1 domain-containing protein</fullName>
    </recommendedName>
</protein>
<dbReference type="PANTHER" id="PTHR47723">
    <property type="entry name" value="OS05G0353850 PROTEIN"/>
    <property type="match status" value="1"/>
</dbReference>
<dbReference type="CDD" id="cd06222">
    <property type="entry name" value="RNase_H_like"/>
    <property type="match status" value="1"/>
</dbReference>
<sequence length="177" mass="19752">MTREASILLKVVTSLPYLLLQWRVLIILIYGGKYYRTSQFRQSVLAGAVIHDHLGSVRAAFALPCIGCFGFDIGEIFAAREALFQARQLGILIDILESDSKMAVTSINDTNPLANVGPMVEEIHNLFKALASSSYCFVLREANCVAHVLAKANNSLEDKIWLHVCSSFDVFIFFYMI</sequence>
<accession>A0AAE0DZS0</accession>
<dbReference type="InterPro" id="IPR002156">
    <property type="entry name" value="RNaseH_domain"/>
</dbReference>
<evidence type="ECO:0000313" key="3">
    <source>
        <dbReference type="Proteomes" id="UP001281410"/>
    </source>
</evidence>
<dbReference type="Gene3D" id="3.30.420.10">
    <property type="entry name" value="Ribonuclease H-like superfamily/Ribonuclease H"/>
    <property type="match status" value="1"/>
</dbReference>